<proteinExistence type="predicted"/>
<name>G3JQ12_CORMM</name>
<evidence type="ECO:0000313" key="2">
    <source>
        <dbReference type="EMBL" id="EGX89263.1"/>
    </source>
</evidence>
<dbReference type="KEGG" id="cmt:CCM_07515"/>
<accession>G3JQ12</accession>
<feature type="region of interest" description="Disordered" evidence="1">
    <location>
        <begin position="26"/>
        <end position="50"/>
    </location>
</feature>
<sequence>MLHEGFIFGQLIEKAQMASIVASTGEDRQTALNPAKRSKNTYTDHVERMM</sequence>
<gene>
    <name evidence="2" type="ORF">CCM_07515</name>
</gene>
<protein>
    <submittedName>
        <fullName evidence="2">Uncharacterized protein</fullName>
    </submittedName>
</protein>
<dbReference type="RefSeq" id="XP_006672719.1">
    <property type="nucleotide sequence ID" value="XM_006672656.1"/>
</dbReference>
<keyword evidence="3" id="KW-1185">Reference proteome</keyword>
<dbReference type="EMBL" id="JH126404">
    <property type="protein sequence ID" value="EGX89263.1"/>
    <property type="molecule type" value="Genomic_DNA"/>
</dbReference>
<dbReference type="GeneID" id="18169526"/>
<evidence type="ECO:0000256" key="1">
    <source>
        <dbReference type="SAM" id="MobiDB-lite"/>
    </source>
</evidence>
<evidence type="ECO:0000313" key="3">
    <source>
        <dbReference type="Proteomes" id="UP000001610"/>
    </source>
</evidence>
<dbReference type="VEuPathDB" id="FungiDB:CCM_07515"/>
<dbReference type="AlphaFoldDB" id="G3JQ12"/>
<dbReference type="HOGENOM" id="CLU_3124967_0_0_1"/>
<dbReference type="InParanoid" id="G3JQ12"/>
<organism evidence="2 3">
    <name type="scientific">Cordyceps militaris (strain CM01)</name>
    <name type="common">Caterpillar fungus</name>
    <dbReference type="NCBI Taxonomy" id="983644"/>
    <lineage>
        <taxon>Eukaryota</taxon>
        <taxon>Fungi</taxon>
        <taxon>Dikarya</taxon>
        <taxon>Ascomycota</taxon>
        <taxon>Pezizomycotina</taxon>
        <taxon>Sordariomycetes</taxon>
        <taxon>Hypocreomycetidae</taxon>
        <taxon>Hypocreales</taxon>
        <taxon>Cordycipitaceae</taxon>
        <taxon>Cordyceps</taxon>
    </lineage>
</organism>
<reference evidence="2 3" key="1">
    <citation type="journal article" date="2011" name="Genome Biol.">
        <title>Genome sequence of the insect pathogenic fungus Cordyceps militaris, a valued traditional Chinese medicine.</title>
        <authorList>
            <person name="Zheng P."/>
            <person name="Xia Y."/>
            <person name="Xiao G."/>
            <person name="Xiong C."/>
            <person name="Hu X."/>
            <person name="Zhang S."/>
            <person name="Zheng H."/>
            <person name="Huang Y."/>
            <person name="Zhou Y."/>
            <person name="Wang S."/>
            <person name="Zhao G.P."/>
            <person name="Liu X."/>
            <person name="St Leger R.J."/>
            <person name="Wang C."/>
        </authorList>
    </citation>
    <scope>NUCLEOTIDE SEQUENCE [LARGE SCALE GENOMIC DNA]</scope>
    <source>
        <strain evidence="2 3">CM01</strain>
    </source>
</reference>
<dbReference type="Proteomes" id="UP000001610">
    <property type="component" value="Unassembled WGS sequence"/>
</dbReference>